<dbReference type="Gene3D" id="3.90.1410.10">
    <property type="entry name" value="set domain protein methyltransferase, domain 1"/>
    <property type="match status" value="1"/>
</dbReference>
<dbReference type="GeneID" id="5003247"/>
<dbReference type="InterPro" id="IPR046341">
    <property type="entry name" value="SET_dom_sf"/>
</dbReference>
<evidence type="ECO:0000313" key="5">
    <source>
        <dbReference type="Proteomes" id="UP000001568"/>
    </source>
</evidence>
<evidence type="ECO:0000313" key="4">
    <source>
        <dbReference type="EMBL" id="ABO97653.1"/>
    </source>
</evidence>
<dbReference type="GO" id="GO:0005634">
    <property type="term" value="C:nucleus"/>
    <property type="evidence" value="ECO:0007669"/>
    <property type="project" value="TreeGrafter"/>
</dbReference>
<reference evidence="4 5" key="1">
    <citation type="journal article" date="2007" name="Proc. Natl. Acad. Sci. U.S.A.">
        <title>The tiny eukaryote Ostreococcus provides genomic insights into the paradox of plankton speciation.</title>
        <authorList>
            <person name="Palenik B."/>
            <person name="Grimwood J."/>
            <person name="Aerts A."/>
            <person name="Rouze P."/>
            <person name="Salamov A."/>
            <person name="Putnam N."/>
            <person name="Dupont C."/>
            <person name="Jorgensen R."/>
            <person name="Derelle E."/>
            <person name="Rombauts S."/>
            <person name="Zhou K."/>
            <person name="Otillar R."/>
            <person name="Merchant S.S."/>
            <person name="Podell S."/>
            <person name="Gaasterland T."/>
            <person name="Napoli C."/>
            <person name="Gendler K."/>
            <person name="Manuell A."/>
            <person name="Tai V."/>
            <person name="Vallon O."/>
            <person name="Piganeau G."/>
            <person name="Jancek S."/>
            <person name="Heijde M."/>
            <person name="Jabbari K."/>
            <person name="Bowler C."/>
            <person name="Lohr M."/>
            <person name="Robbens S."/>
            <person name="Werner G."/>
            <person name="Dubchak I."/>
            <person name="Pazour G.J."/>
            <person name="Ren Q."/>
            <person name="Paulsen I."/>
            <person name="Delwiche C."/>
            <person name="Schmutz J."/>
            <person name="Rokhsar D."/>
            <person name="Van de Peer Y."/>
            <person name="Moreau H."/>
            <person name="Grigoriev I.V."/>
        </authorList>
    </citation>
    <scope>NUCLEOTIDE SEQUENCE [LARGE SCALE GENOMIC DNA]</scope>
    <source>
        <strain evidence="4 5">CCE9901</strain>
    </source>
</reference>
<dbReference type="InterPro" id="IPR050600">
    <property type="entry name" value="SETD3_SETD6_MTase"/>
</dbReference>
<dbReference type="InterPro" id="IPR036464">
    <property type="entry name" value="Rubisco_LSMT_subst-bd_sf"/>
</dbReference>
<dbReference type="KEGG" id="olu:OSTLU_16466"/>
<keyword evidence="5" id="KW-1185">Reference proteome</keyword>
<dbReference type="GO" id="GO:0032259">
    <property type="term" value="P:methylation"/>
    <property type="evidence" value="ECO:0007669"/>
    <property type="project" value="UniProtKB-KW"/>
</dbReference>
<proteinExistence type="predicted"/>
<evidence type="ECO:0000256" key="2">
    <source>
        <dbReference type="ARBA" id="ARBA00022679"/>
    </source>
</evidence>
<dbReference type="Proteomes" id="UP000001568">
    <property type="component" value="Chromosome 8"/>
</dbReference>
<dbReference type="eggNOG" id="KOG1338">
    <property type="taxonomic scope" value="Eukaryota"/>
</dbReference>
<name>A4S1G2_OSTLU</name>
<dbReference type="RefSeq" id="XP_001419360.1">
    <property type="nucleotide sequence ID" value="XM_001419323.1"/>
</dbReference>
<evidence type="ECO:0000256" key="3">
    <source>
        <dbReference type="ARBA" id="ARBA00022691"/>
    </source>
</evidence>
<dbReference type="GO" id="GO:0016279">
    <property type="term" value="F:protein-lysine N-methyltransferase activity"/>
    <property type="evidence" value="ECO:0007669"/>
    <property type="project" value="TreeGrafter"/>
</dbReference>
<dbReference type="CDD" id="cd10527">
    <property type="entry name" value="SET_LSMT"/>
    <property type="match status" value="1"/>
</dbReference>
<dbReference type="Gene3D" id="3.90.1420.10">
    <property type="entry name" value="Rubisco LSMT, substrate-binding domain"/>
    <property type="match status" value="1"/>
</dbReference>
<dbReference type="HOGENOM" id="CLU_517160_0_0_1"/>
<dbReference type="EMBL" id="CP000588">
    <property type="protein sequence ID" value="ABO97653.1"/>
    <property type="molecule type" value="Genomic_DNA"/>
</dbReference>
<dbReference type="Gramene" id="ABO97653">
    <property type="protein sequence ID" value="ABO97653"/>
    <property type="gene ID" value="OSTLU_16466"/>
</dbReference>
<dbReference type="PANTHER" id="PTHR13271:SF34">
    <property type="entry name" value="N-LYSINE METHYLTRANSFERASE SETD6"/>
    <property type="match status" value="1"/>
</dbReference>
<protein>
    <submittedName>
        <fullName evidence="4">Uncharacterized protein</fullName>
    </submittedName>
</protein>
<accession>A4S1G2</accession>
<keyword evidence="3" id="KW-0949">S-adenosyl-L-methionine</keyword>
<dbReference type="AlphaFoldDB" id="A4S1G2"/>
<organism evidence="4 5">
    <name type="scientific">Ostreococcus lucimarinus (strain CCE9901)</name>
    <dbReference type="NCBI Taxonomy" id="436017"/>
    <lineage>
        <taxon>Eukaryota</taxon>
        <taxon>Viridiplantae</taxon>
        <taxon>Chlorophyta</taxon>
        <taxon>Mamiellophyceae</taxon>
        <taxon>Mamiellales</taxon>
        <taxon>Bathycoccaceae</taxon>
        <taxon>Ostreococcus</taxon>
    </lineage>
</organism>
<dbReference type="PANTHER" id="PTHR13271">
    <property type="entry name" value="UNCHARACTERIZED PUTATIVE METHYLTRANSFERASE"/>
    <property type="match status" value="1"/>
</dbReference>
<sequence>MKENGDEANDDAFDAFLRWCRANAIEVREDDVEFTFAVQKANKDRGVTAKRALERGAILAVIPFEACLTLKTCSRADVAASVEEALVKTKTEASWLCGLTAALCVERSLGLKSRYFAYDRVLPRCEANVVCAWNDGERSYLAGTEVETSLRDEAAAAKNEWERVVAPVFKEHGVECSFEQFIEARTVVSSRAFTLSPNAGVGLVPIADAFNHLTGNHHVNVGDGDAVVRSETGGEALCVKVTNEQGVRRGDEIFNTYGFHGNAKLLNSYGFTQNDNPADEVRLTTTNIRTEAALAGVCSGTQLTKRFEWLERTQVCAPDASFSISKSQAISEELCAVVWTLVASEDAFQKIRHTNRHADALHAIETVSTAINTMKIRGNNPSTLTPEVADVISLAIERRLSLYRSQTNIDGGVSPPRVELAIQLINSERAILNSALLTLTEFVNKHSHNRAKGSKDDSDAFALFD</sequence>
<keyword evidence="1" id="KW-0489">Methyltransferase</keyword>
<dbReference type="OMA" id="IFNTYGF"/>
<dbReference type="OrthoDB" id="441812at2759"/>
<dbReference type="SUPFAM" id="SSF82199">
    <property type="entry name" value="SET domain"/>
    <property type="match status" value="1"/>
</dbReference>
<gene>
    <name evidence="4" type="primary">SDG3521</name>
    <name evidence="4" type="ORF">OSTLU_16466</name>
</gene>
<keyword evidence="2" id="KW-0808">Transferase</keyword>
<evidence type="ECO:0000256" key="1">
    <source>
        <dbReference type="ARBA" id="ARBA00022603"/>
    </source>
</evidence>